<evidence type="ECO:0000313" key="1">
    <source>
        <dbReference type="EMBL" id="JAH58270.1"/>
    </source>
</evidence>
<dbReference type="EMBL" id="GBXM01050307">
    <property type="protein sequence ID" value="JAH58270.1"/>
    <property type="molecule type" value="Transcribed_RNA"/>
</dbReference>
<name>A0A0E9TZC1_ANGAN</name>
<organism evidence="1">
    <name type="scientific">Anguilla anguilla</name>
    <name type="common">European freshwater eel</name>
    <name type="synonym">Muraena anguilla</name>
    <dbReference type="NCBI Taxonomy" id="7936"/>
    <lineage>
        <taxon>Eukaryota</taxon>
        <taxon>Metazoa</taxon>
        <taxon>Chordata</taxon>
        <taxon>Craniata</taxon>
        <taxon>Vertebrata</taxon>
        <taxon>Euteleostomi</taxon>
        <taxon>Actinopterygii</taxon>
        <taxon>Neopterygii</taxon>
        <taxon>Teleostei</taxon>
        <taxon>Anguilliformes</taxon>
        <taxon>Anguillidae</taxon>
        <taxon>Anguilla</taxon>
    </lineage>
</organism>
<protein>
    <submittedName>
        <fullName evidence="1">Uncharacterized protein</fullName>
    </submittedName>
</protein>
<proteinExistence type="predicted"/>
<reference evidence="1" key="1">
    <citation type="submission" date="2014-11" db="EMBL/GenBank/DDBJ databases">
        <authorList>
            <person name="Amaro Gonzalez C."/>
        </authorList>
    </citation>
    <scope>NUCLEOTIDE SEQUENCE</scope>
</reference>
<reference evidence="1" key="2">
    <citation type="journal article" date="2015" name="Fish Shellfish Immunol.">
        <title>Early steps in the European eel (Anguilla anguilla)-Vibrio vulnificus interaction in the gills: Role of the RtxA13 toxin.</title>
        <authorList>
            <person name="Callol A."/>
            <person name="Pajuelo D."/>
            <person name="Ebbesson L."/>
            <person name="Teles M."/>
            <person name="MacKenzie S."/>
            <person name="Amaro C."/>
        </authorList>
    </citation>
    <scope>NUCLEOTIDE SEQUENCE</scope>
</reference>
<sequence length="74" mass="8715">MHLPRHHTFLAYHFYKDRISMVEDITHVRTACDLQRSRSRIPKHTVCCSSGGLCCRKCTQSHSRRSRMSPCRLQ</sequence>
<dbReference type="AlphaFoldDB" id="A0A0E9TZC1"/>
<accession>A0A0E9TZC1</accession>